<accession>A0A286CWV9</accession>
<keyword evidence="2" id="KW-1185">Reference proteome</keyword>
<dbReference type="AlphaFoldDB" id="A0A286CWV9"/>
<gene>
    <name evidence="1" type="ORF">SAMN06296416_101362</name>
</gene>
<evidence type="ECO:0000313" key="2">
    <source>
        <dbReference type="Proteomes" id="UP000219374"/>
    </source>
</evidence>
<name>A0A286CWV9_9GAMM</name>
<protein>
    <submittedName>
        <fullName evidence="1">Uncharacterized protein</fullName>
    </submittedName>
</protein>
<evidence type="ECO:0000313" key="1">
    <source>
        <dbReference type="EMBL" id="SOD50896.1"/>
    </source>
</evidence>
<reference evidence="1 2" key="1">
    <citation type="submission" date="2017-09" db="EMBL/GenBank/DDBJ databases">
        <authorList>
            <person name="Ehlers B."/>
            <person name="Leendertz F.H."/>
        </authorList>
    </citation>
    <scope>NUCLEOTIDE SEQUENCE [LARGE SCALE GENOMIC DNA]</scope>
    <source>
        <strain evidence="1 2">CGMCC 1.10978</strain>
    </source>
</reference>
<dbReference type="EMBL" id="OCND01000001">
    <property type="protein sequence ID" value="SOD50896.1"/>
    <property type="molecule type" value="Genomic_DNA"/>
</dbReference>
<organism evidence="1 2">
    <name type="scientific">Pseudoxanthomonas wuyuanensis</name>
    <dbReference type="NCBI Taxonomy" id="1073196"/>
    <lineage>
        <taxon>Bacteria</taxon>
        <taxon>Pseudomonadati</taxon>
        <taxon>Pseudomonadota</taxon>
        <taxon>Gammaproteobacteria</taxon>
        <taxon>Lysobacterales</taxon>
        <taxon>Lysobacteraceae</taxon>
        <taxon>Pseudoxanthomonas</taxon>
    </lineage>
</organism>
<proteinExistence type="predicted"/>
<sequence>MDSGMPMWAASVVPSTLKKAMGSQRAPDSTTPLPLPLHRWAGQGRYSTRSFALAPLPIHR</sequence>
<dbReference type="Proteomes" id="UP000219374">
    <property type="component" value="Unassembled WGS sequence"/>
</dbReference>